<protein>
    <submittedName>
        <fullName evidence="2">A nuclease family of the HNH/ENDO VII superfamily with conserved AHH</fullName>
    </submittedName>
</protein>
<dbReference type="InterPro" id="IPR032871">
    <property type="entry name" value="AHH_dom_containing"/>
</dbReference>
<keyword evidence="3" id="KW-1185">Reference proteome</keyword>
<sequence>MKTSDKNAQTLTSKQIRSRSGEILGKNLAKNEEFAIQNHAAHHIIPLADGRIKAARDVRELFDEFFPPEEYQYLPLEEWPINQHFNGVWMRSSNLHELEEKEIPHTITHDEDYYNELYERLRGASTKEEFLAELNFIKEDIEQNHFWDHDPEKLSEIESYRQQKIEEQQILDRYEDDFDQSLDELKALKDTWTKKEETAAMSKVQDEFSSILELYEVAKEEKNPDLFDQFLLDEVPSNEIIKEESREEVITTLHGIINEQGFIPYEHSVSPSDIEYLKKEAKGKAAKLKTKFQSKLKHGTKREIDLENIHLKDDIRER</sequence>
<name>A0A1M5AWS3_9BACL</name>
<organism evidence="2 3">
    <name type="scientific">Seinonella peptonophila</name>
    <dbReference type="NCBI Taxonomy" id="112248"/>
    <lineage>
        <taxon>Bacteria</taxon>
        <taxon>Bacillati</taxon>
        <taxon>Bacillota</taxon>
        <taxon>Bacilli</taxon>
        <taxon>Bacillales</taxon>
        <taxon>Thermoactinomycetaceae</taxon>
        <taxon>Seinonella</taxon>
    </lineage>
</organism>
<gene>
    <name evidence="2" type="ORF">SAMN05444392_11633</name>
</gene>
<dbReference type="EMBL" id="FQVL01000016">
    <property type="protein sequence ID" value="SHF34382.1"/>
    <property type="molecule type" value="Genomic_DNA"/>
</dbReference>
<dbReference type="STRING" id="112248.SAMN05444392_11633"/>
<evidence type="ECO:0000256" key="1">
    <source>
        <dbReference type="SAM" id="Coils"/>
    </source>
</evidence>
<dbReference type="Proteomes" id="UP000184476">
    <property type="component" value="Unassembled WGS sequence"/>
</dbReference>
<reference evidence="2 3" key="1">
    <citation type="submission" date="2016-11" db="EMBL/GenBank/DDBJ databases">
        <authorList>
            <person name="Jaros S."/>
            <person name="Januszkiewicz K."/>
            <person name="Wedrychowicz H."/>
        </authorList>
    </citation>
    <scope>NUCLEOTIDE SEQUENCE [LARGE SCALE GENOMIC DNA]</scope>
    <source>
        <strain evidence="2 3">DSM 44666</strain>
    </source>
</reference>
<dbReference type="RefSeq" id="WP_073157649.1">
    <property type="nucleotide sequence ID" value="NZ_FQVL01000016.1"/>
</dbReference>
<keyword evidence="1" id="KW-0175">Coiled coil</keyword>
<feature type="coiled-coil region" evidence="1">
    <location>
        <begin position="157"/>
        <end position="191"/>
    </location>
</feature>
<dbReference type="AlphaFoldDB" id="A0A1M5AWS3"/>
<accession>A0A1M5AWS3</accession>
<evidence type="ECO:0000313" key="2">
    <source>
        <dbReference type="EMBL" id="SHF34382.1"/>
    </source>
</evidence>
<proteinExistence type="predicted"/>
<dbReference type="Pfam" id="PF14412">
    <property type="entry name" value="AHH"/>
    <property type="match status" value="1"/>
</dbReference>
<evidence type="ECO:0000313" key="3">
    <source>
        <dbReference type="Proteomes" id="UP000184476"/>
    </source>
</evidence>